<evidence type="ECO:0000313" key="1">
    <source>
        <dbReference type="EMBL" id="PTL35624.1"/>
    </source>
</evidence>
<reference evidence="2" key="2">
    <citation type="journal article" date="2018" name="Environ. Microbiol.">
        <title>Bloom of a denitrifying methanotroph, 'Candidatus Methylomirabilis limnetica', in a deep stratified lake.</title>
        <authorList>
            <person name="Graf J.S."/>
            <person name="Mayr M.J."/>
            <person name="Marchant H.K."/>
            <person name="Tienken D."/>
            <person name="Hach P.F."/>
            <person name="Brand A."/>
            <person name="Schubert C.J."/>
            <person name="Kuypers M.M."/>
            <person name="Milucka J."/>
        </authorList>
    </citation>
    <scope>NUCLEOTIDE SEQUENCE [LARGE SCALE GENOMIC DNA]</scope>
    <source>
        <strain evidence="2">Zug</strain>
    </source>
</reference>
<keyword evidence="2" id="KW-1185">Reference proteome</keyword>
<sequence length="61" mass="7032">MTGAGYGLPEPLHPATRIKCGNEGMIARRSFGMTAIRRRTMTERPLQRDGFIWEVRRKLDE</sequence>
<name>A0A2T4TWY2_9BACT</name>
<protein>
    <submittedName>
        <fullName evidence="1">Uncharacterized protein</fullName>
    </submittedName>
</protein>
<accession>A0A2T4TWY2</accession>
<dbReference type="EMBL" id="NVQC01000022">
    <property type="protein sequence ID" value="PTL35624.1"/>
    <property type="molecule type" value="Genomic_DNA"/>
</dbReference>
<proteinExistence type="predicted"/>
<dbReference type="AlphaFoldDB" id="A0A2T4TWY2"/>
<gene>
    <name evidence="1" type="ORF">CLG94_07570</name>
</gene>
<reference evidence="1 2" key="1">
    <citation type="submission" date="2017-09" db="EMBL/GenBank/DDBJ databases">
        <title>Bloom of a denitrifying methanotroph, Candidatus Methylomirabilis limnetica, in a deep stratified lake.</title>
        <authorList>
            <person name="Graf J.S."/>
            <person name="Marchant H.K."/>
            <person name="Tienken D."/>
            <person name="Hach P.F."/>
            <person name="Brand A."/>
            <person name="Schubert C.J."/>
            <person name="Kuypers M.M."/>
            <person name="Milucka J."/>
        </authorList>
    </citation>
    <scope>NUCLEOTIDE SEQUENCE [LARGE SCALE GENOMIC DNA]</scope>
    <source>
        <strain evidence="1 2">Zug</strain>
    </source>
</reference>
<evidence type="ECO:0000313" key="2">
    <source>
        <dbReference type="Proteomes" id="UP000241436"/>
    </source>
</evidence>
<organism evidence="1 2">
    <name type="scientific">Candidatus Methylomirabilis limnetica</name>
    <dbReference type="NCBI Taxonomy" id="2033718"/>
    <lineage>
        <taxon>Bacteria</taxon>
        <taxon>Candidatus Methylomirabilota</taxon>
        <taxon>Candidatus Methylomirabilia</taxon>
        <taxon>Candidatus Methylomirabilales</taxon>
        <taxon>Candidatus Methylomirabilaceae</taxon>
        <taxon>Candidatus Methylomirabilis</taxon>
    </lineage>
</organism>
<comment type="caution">
    <text evidence="1">The sequence shown here is derived from an EMBL/GenBank/DDBJ whole genome shotgun (WGS) entry which is preliminary data.</text>
</comment>
<dbReference type="Proteomes" id="UP000241436">
    <property type="component" value="Unassembled WGS sequence"/>
</dbReference>